<comment type="subunit">
    <text evidence="3">Monomer.</text>
</comment>
<evidence type="ECO:0000313" key="12">
    <source>
        <dbReference type="Proteomes" id="UP000193922"/>
    </source>
</evidence>
<keyword evidence="5 10" id="KW-0489">Methyltransferase</keyword>
<dbReference type="PROSITE" id="PS01279">
    <property type="entry name" value="PCMT"/>
    <property type="match status" value="1"/>
</dbReference>
<keyword evidence="12" id="KW-1185">Reference proteome</keyword>
<reference evidence="11 12" key="1">
    <citation type="submission" date="2016-07" db="EMBL/GenBank/DDBJ databases">
        <title>Pervasive Adenine N6-methylation of Active Genes in Fungi.</title>
        <authorList>
            <consortium name="DOE Joint Genome Institute"/>
            <person name="Mondo S.J."/>
            <person name="Dannebaum R.O."/>
            <person name="Kuo R.C."/>
            <person name="Labutti K."/>
            <person name="Haridas S."/>
            <person name="Kuo A."/>
            <person name="Salamov A."/>
            <person name="Ahrendt S.R."/>
            <person name="Lipzen A."/>
            <person name="Sullivan W."/>
            <person name="Andreopoulos W.B."/>
            <person name="Clum A."/>
            <person name="Lindquist E."/>
            <person name="Daum C."/>
            <person name="Ramamoorthy G.K."/>
            <person name="Gryganskyi A."/>
            <person name="Culley D."/>
            <person name="Magnuson J.K."/>
            <person name="James T.Y."/>
            <person name="O'Malley M.A."/>
            <person name="Stajich J.E."/>
            <person name="Spatafora J.W."/>
            <person name="Visel A."/>
            <person name="Grigoriev I.V."/>
        </authorList>
    </citation>
    <scope>NUCLEOTIDE SEQUENCE [LARGE SCALE GENOMIC DNA]</scope>
    <source>
        <strain evidence="11 12">ATCC 12442</strain>
    </source>
</reference>
<keyword evidence="4" id="KW-0963">Cytoplasm</keyword>
<dbReference type="EC" id="2.1.1.77" evidence="10"/>
<evidence type="ECO:0000256" key="7">
    <source>
        <dbReference type="ARBA" id="ARBA00022691"/>
    </source>
</evidence>
<sequence length="223" mass="24320">MAWRCTGSTNDELVSNLVRTAIITSHHVDAAMRQVDRAHFAPNNPYDDAPQYIGYNVTISAPHMHAYALESLSNYLKPGMCALDIGSGSGYLTACMAAMVGTSGKAVGIEHIAELVDKSREALEQHYPEWVRSGCIKFVAGDGRQGYSDDSPYDCIHVGAASPKTPTELLRQLKSPGRMFVPVGTTDQRIKVFDKDVHGNVAETDMMGVVYVPLTDETLQRNS</sequence>
<dbReference type="EMBL" id="MCFD01000007">
    <property type="protein sequence ID" value="ORX69750.1"/>
    <property type="molecule type" value="Genomic_DNA"/>
</dbReference>
<dbReference type="GO" id="GO:0032259">
    <property type="term" value="P:methylation"/>
    <property type="evidence" value="ECO:0007669"/>
    <property type="project" value="UniProtKB-KW"/>
</dbReference>
<dbReference type="RefSeq" id="XP_040743438.1">
    <property type="nucleotide sequence ID" value="XM_040883724.1"/>
</dbReference>
<evidence type="ECO:0000256" key="3">
    <source>
        <dbReference type="ARBA" id="ARBA00011245"/>
    </source>
</evidence>
<comment type="subcellular location">
    <subcellularLocation>
        <location evidence="1">Cytoplasm</location>
        <location evidence="1">Cytosol</location>
    </subcellularLocation>
</comment>
<evidence type="ECO:0000256" key="1">
    <source>
        <dbReference type="ARBA" id="ARBA00004514"/>
    </source>
</evidence>
<dbReference type="InterPro" id="IPR000682">
    <property type="entry name" value="PCMT"/>
</dbReference>
<dbReference type="AlphaFoldDB" id="A0A1Y1W879"/>
<keyword evidence="6 10" id="KW-0808">Transferase</keyword>
<dbReference type="PANTHER" id="PTHR11579:SF0">
    <property type="entry name" value="PROTEIN-L-ISOASPARTATE(D-ASPARTATE) O-METHYLTRANSFERASE"/>
    <property type="match status" value="1"/>
</dbReference>
<dbReference type="FunFam" id="3.40.50.150:FF:000235">
    <property type="entry name" value="Protein-L-isoaspartate O-methyltransferase"/>
    <property type="match status" value="1"/>
</dbReference>
<comment type="caution">
    <text evidence="11">The sequence shown here is derived from an EMBL/GenBank/DDBJ whole genome shotgun (WGS) entry which is preliminary data.</text>
</comment>
<dbReference type="Proteomes" id="UP000193922">
    <property type="component" value="Unassembled WGS sequence"/>
</dbReference>
<dbReference type="Pfam" id="PF01135">
    <property type="entry name" value="PCMT"/>
    <property type="match status" value="1"/>
</dbReference>
<protein>
    <recommendedName>
        <fullName evidence="10">Protein-L-isoaspartate O-methyltransferase</fullName>
        <ecNumber evidence="10">2.1.1.77</ecNumber>
    </recommendedName>
</protein>
<dbReference type="CDD" id="cd02440">
    <property type="entry name" value="AdoMet_MTases"/>
    <property type="match status" value="1"/>
</dbReference>
<dbReference type="Gene3D" id="3.40.50.150">
    <property type="entry name" value="Vaccinia Virus protein VP39"/>
    <property type="match status" value="1"/>
</dbReference>
<dbReference type="STRING" id="61395.A0A1Y1W879"/>
<accession>A0A1Y1W879</accession>
<dbReference type="GO" id="GO:0006950">
    <property type="term" value="P:response to stress"/>
    <property type="evidence" value="ECO:0007669"/>
    <property type="project" value="UniProtKB-ARBA"/>
</dbReference>
<dbReference type="OrthoDB" id="73890at2759"/>
<dbReference type="GeneID" id="63800372"/>
<name>A0A1Y1W879_9FUNG</name>
<evidence type="ECO:0000256" key="2">
    <source>
        <dbReference type="ARBA" id="ARBA00005369"/>
    </source>
</evidence>
<dbReference type="PANTHER" id="PTHR11579">
    <property type="entry name" value="PROTEIN-L-ISOASPARTATE O-METHYLTRANSFERASE"/>
    <property type="match status" value="1"/>
</dbReference>
<dbReference type="NCBIfam" id="TIGR00080">
    <property type="entry name" value="pimt"/>
    <property type="match status" value="1"/>
</dbReference>
<dbReference type="GO" id="GO:0005829">
    <property type="term" value="C:cytosol"/>
    <property type="evidence" value="ECO:0007669"/>
    <property type="project" value="UniProtKB-SubCell"/>
</dbReference>
<evidence type="ECO:0000256" key="8">
    <source>
        <dbReference type="ARBA" id="ARBA00035815"/>
    </source>
</evidence>
<dbReference type="SUPFAM" id="SSF53335">
    <property type="entry name" value="S-adenosyl-L-methionine-dependent methyltransferases"/>
    <property type="match status" value="1"/>
</dbReference>
<evidence type="ECO:0000256" key="9">
    <source>
        <dbReference type="ARBA" id="ARBA00054057"/>
    </source>
</evidence>
<comment type="similarity">
    <text evidence="2 10">Belongs to the methyltransferase superfamily. L-isoaspartyl/D-aspartyl protein methyltransferase family.</text>
</comment>
<gene>
    <name evidence="11" type="ORF">DL89DRAFT_165476</name>
</gene>
<organism evidence="11 12">
    <name type="scientific">Linderina pennispora</name>
    <dbReference type="NCBI Taxonomy" id="61395"/>
    <lineage>
        <taxon>Eukaryota</taxon>
        <taxon>Fungi</taxon>
        <taxon>Fungi incertae sedis</taxon>
        <taxon>Zoopagomycota</taxon>
        <taxon>Kickxellomycotina</taxon>
        <taxon>Kickxellomycetes</taxon>
        <taxon>Kickxellales</taxon>
        <taxon>Kickxellaceae</taxon>
        <taxon>Linderina</taxon>
    </lineage>
</organism>
<evidence type="ECO:0000313" key="11">
    <source>
        <dbReference type="EMBL" id="ORX69750.1"/>
    </source>
</evidence>
<dbReference type="GO" id="GO:0004719">
    <property type="term" value="F:protein-L-isoaspartate (D-aspartate) O-methyltransferase activity"/>
    <property type="evidence" value="ECO:0007669"/>
    <property type="project" value="UniProtKB-UniRule"/>
</dbReference>
<evidence type="ECO:0000256" key="5">
    <source>
        <dbReference type="ARBA" id="ARBA00022603"/>
    </source>
</evidence>
<comment type="function">
    <text evidence="9">Initiates the repair of damaged proteins by catalyzing methyl esterification of L-isoaspartyl and D-aspartyl residues produced by spontaneous isomerization and racemization of L-aspartyl and L-asparaginyl residues in aging peptides and proteins.</text>
</comment>
<evidence type="ECO:0000256" key="6">
    <source>
        <dbReference type="ARBA" id="ARBA00022679"/>
    </source>
</evidence>
<keyword evidence="7 10" id="KW-0949">S-adenosyl-L-methionine</keyword>
<dbReference type="InterPro" id="IPR029063">
    <property type="entry name" value="SAM-dependent_MTases_sf"/>
</dbReference>
<evidence type="ECO:0000256" key="4">
    <source>
        <dbReference type="ARBA" id="ARBA00022490"/>
    </source>
</evidence>
<evidence type="ECO:0000256" key="10">
    <source>
        <dbReference type="RuleBase" id="RU003802"/>
    </source>
</evidence>
<comment type="catalytic activity">
    <reaction evidence="8">
        <text>[protein]-L-isoaspartate + S-adenosyl-L-methionine = [protein]-L-isoaspartate alpha-methyl ester + S-adenosyl-L-homocysteine</text>
        <dbReference type="Rhea" id="RHEA:12705"/>
        <dbReference type="Rhea" id="RHEA-COMP:12143"/>
        <dbReference type="Rhea" id="RHEA-COMP:12144"/>
        <dbReference type="ChEBI" id="CHEBI:57856"/>
        <dbReference type="ChEBI" id="CHEBI:59789"/>
        <dbReference type="ChEBI" id="CHEBI:90596"/>
        <dbReference type="ChEBI" id="CHEBI:90598"/>
        <dbReference type="EC" id="2.1.1.77"/>
    </reaction>
    <physiologicalReaction direction="left-to-right" evidence="8">
        <dbReference type="Rhea" id="RHEA:12706"/>
    </physiologicalReaction>
</comment>
<proteinExistence type="inferred from homology"/>